<dbReference type="OrthoDB" id="197045at2"/>
<proteinExistence type="predicted"/>
<gene>
    <name evidence="1" type="ORF">SAMN02745166_00911</name>
</gene>
<dbReference type="RefSeq" id="WP_078812105.1">
    <property type="nucleotide sequence ID" value="NZ_FUYE01000002.1"/>
</dbReference>
<dbReference type="EMBL" id="FUYE01000002">
    <property type="protein sequence ID" value="SKA82454.1"/>
    <property type="molecule type" value="Genomic_DNA"/>
</dbReference>
<organism evidence="1 2">
    <name type="scientific">Prosthecobacter debontii</name>
    <dbReference type="NCBI Taxonomy" id="48467"/>
    <lineage>
        <taxon>Bacteria</taxon>
        <taxon>Pseudomonadati</taxon>
        <taxon>Verrucomicrobiota</taxon>
        <taxon>Verrucomicrobiia</taxon>
        <taxon>Verrucomicrobiales</taxon>
        <taxon>Verrucomicrobiaceae</taxon>
        <taxon>Prosthecobacter</taxon>
    </lineage>
</organism>
<protein>
    <recommendedName>
        <fullName evidence="3">Prepilin-type N-terminal cleavage/methylation domain-containing protein</fullName>
    </recommendedName>
</protein>
<evidence type="ECO:0000313" key="1">
    <source>
        <dbReference type="EMBL" id="SKA82454.1"/>
    </source>
</evidence>
<name>A0A1T4WYR6_9BACT</name>
<sequence length="177" mass="19141">MKAFSSISSRRRFSGFTLMEMSLALGLMVMLGSTLVAMLQQHLTFMGLAQKQSFLAEEAPKIGNILGRIFQQADHYFIYTDLEAARGGTPPVLTDGGAVRLFFKGATQDVEERIIATEVGTTGVSLRFHVPQEDGTTTSWLICQGVGNVTFRADEGILIANLTGPNGEEISYCGGAR</sequence>
<reference evidence="2" key="1">
    <citation type="submission" date="2017-02" db="EMBL/GenBank/DDBJ databases">
        <authorList>
            <person name="Varghese N."/>
            <person name="Submissions S."/>
        </authorList>
    </citation>
    <scope>NUCLEOTIDE SEQUENCE [LARGE SCALE GENOMIC DNA]</scope>
    <source>
        <strain evidence="2">ATCC 700200</strain>
    </source>
</reference>
<dbReference type="STRING" id="48467.SAMN02745166_00911"/>
<dbReference type="Proteomes" id="UP000190774">
    <property type="component" value="Unassembled WGS sequence"/>
</dbReference>
<evidence type="ECO:0008006" key="3">
    <source>
        <dbReference type="Google" id="ProtNLM"/>
    </source>
</evidence>
<accession>A0A1T4WYR6</accession>
<keyword evidence="2" id="KW-1185">Reference proteome</keyword>
<evidence type="ECO:0000313" key="2">
    <source>
        <dbReference type="Proteomes" id="UP000190774"/>
    </source>
</evidence>
<dbReference type="AlphaFoldDB" id="A0A1T4WYR6"/>